<name>A0ABN6H481_9BACT</name>
<dbReference type="RefSeq" id="WP_338688596.1">
    <property type="nucleotide sequence ID" value="NZ_AP024702.1"/>
</dbReference>
<organism evidence="3 4">
    <name type="scientific">Haloferula helveola</name>
    <dbReference type="NCBI Taxonomy" id="490095"/>
    <lineage>
        <taxon>Bacteria</taxon>
        <taxon>Pseudomonadati</taxon>
        <taxon>Verrucomicrobiota</taxon>
        <taxon>Verrucomicrobiia</taxon>
        <taxon>Verrucomicrobiales</taxon>
        <taxon>Verrucomicrobiaceae</taxon>
        <taxon>Haloferula</taxon>
    </lineage>
</organism>
<evidence type="ECO:0000256" key="2">
    <source>
        <dbReference type="SAM" id="SignalP"/>
    </source>
</evidence>
<dbReference type="EMBL" id="AP024702">
    <property type="protein sequence ID" value="BCX46733.1"/>
    <property type="molecule type" value="Genomic_DNA"/>
</dbReference>
<feature type="region of interest" description="Disordered" evidence="1">
    <location>
        <begin position="277"/>
        <end position="304"/>
    </location>
</feature>
<feature type="region of interest" description="Disordered" evidence="1">
    <location>
        <begin position="35"/>
        <end position="56"/>
    </location>
</feature>
<proteinExistence type="predicted"/>
<reference evidence="3 4" key="1">
    <citation type="submission" date="2021-06" db="EMBL/GenBank/DDBJ databases">
        <title>Complete genome of Haloferula helveola possessing various polysaccharide degrading enzymes.</title>
        <authorList>
            <person name="Takami H."/>
            <person name="Huang C."/>
            <person name="Hamasaki K."/>
        </authorList>
    </citation>
    <scope>NUCLEOTIDE SEQUENCE [LARGE SCALE GENOMIC DNA]</scope>
    <source>
        <strain evidence="3 4">CN-1</strain>
    </source>
</reference>
<keyword evidence="4" id="KW-1185">Reference proteome</keyword>
<dbReference type="Proteomes" id="UP001374893">
    <property type="component" value="Chromosome"/>
</dbReference>
<keyword evidence="2" id="KW-0732">Signal</keyword>
<feature type="signal peptide" evidence="2">
    <location>
        <begin position="1"/>
        <end position="19"/>
    </location>
</feature>
<accession>A0ABN6H481</accession>
<evidence type="ECO:0000256" key="1">
    <source>
        <dbReference type="SAM" id="MobiDB-lite"/>
    </source>
</evidence>
<evidence type="ECO:0000313" key="3">
    <source>
        <dbReference type="EMBL" id="BCX46733.1"/>
    </source>
</evidence>
<dbReference type="Pfam" id="PF15892">
    <property type="entry name" value="BNR_4"/>
    <property type="match status" value="1"/>
</dbReference>
<evidence type="ECO:0000313" key="4">
    <source>
        <dbReference type="Proteomes" id="UP001374893"/>
    </source>
</evidence>
<keyword evidence="3" id="KW-0413">Isomerase</keyword>
<protein>
    <submittedName>
        <fullName evidence="3">Sugar phosphate isomerase/epimerase</fullName>
    </submittedName>
</protein>
<dbReference type="GO" id="GO:0016853">
    <property type="term" value="F:isomerase activity"/>
    <property type="evidence" value="ECO:0007669"/>
    <property type="project" value="UniProtKB-KW"/>
</dbReference>
<feature type="chain" id="PRO_5045864364" evidence="2">
    <location>
        <begin position="20"/>
        <end position="965"/>
    </location>
</feature>
<sequence length="965" mass="103934">MKSGFAIALALSLATTSHAGVTYVDATLANTDNASGGGDATWADGDDGTTGGTVADGSATNDGLWRFRSAQGNGGIWEATSGSAVAEDCAEIAVSVAVPNELYNVYVFYYPVTTSGDFPIRAGFSPSPNTNPIFDRAGAKGTAGQDAATLSFDVAPPSGGESRTLLYGLIGQVEVTDGSLEVFIDDFPASSTGTSNDRTWFAGIGYEVGTPPPAPDPPDQIEGTLISIDPDAAWTWYTDERAIIDFPRLIAGGVRGKDWFGSVGDIVGTQFDLTTGQRTPFLLGPPPIKEPSNIGSGDTAEDKDDHNTAAFIRLPDGHYVSAWSSHSENNEIHIRRSTNPGDATAWDPEQIYERSVADGASEPNDVTYHNLIYLSAEGTGQGRLYNFFRNDLADSWDRWFIYSDDLGVTWNWGGRHTGQDDPEIRPYPKYATNGVDTIWWISSEDNSGQNIWSGYIKDGGNHKMDGSIVDADIFDNSASPVGSYTSVMMSGDLDDGTSMEELWPRDLEYDAAGNLAGTWRANGNGSSTDLRQFYGHWDPVGGTWIVNRLCFTGDFSVTLQQDGSTPHRGTPLSAINPKNANVCFFSANADPATGAPLVSQADGRRNFEIFRAETSDSGATWQYTQITRDSSCHNFRVSVVPWDEDNTCVMWMRGYYDRWFFNANNNGWDCALVAWLDRPSESSAPLLHYTDADLTNTTLADGSPLTTYTTSSSSAGADDNQWHLRTNPSLGNNGTIFTANESVPYAEDCPVLKTTVPGVAPGTYDVFACFWSLSNDDFDLMAGLTEDSLAFFQRKSSQHAPASEFDTTVLDSESSRRLYRGYVGRVTLPAAGSVEVFVDQFANDADTNSRTWYDGIALQQVGSDDDDSDSDGQADSDEVVAGTDAFDGGDFFAIDTFSEPDGGPVDLDLSGKAGRIYQLWRSTDLITWTPVGPATDPLAADGPVSLSDPSPPAVRAFYRASVSLP</sequence>
<gene>
    <name evidence="3" type="ORF">HAHE_06410</name>
</gene>